<dbReference type="Pfam" id="PF12048">
    <property type="entry name" value="DUF3530"/>
    <property type="match status" value="1"/>
</dbReference>
<feature type="region of interest" description="Disordered" evidence="1">
    <location>
        <begin position="128"/>
        <end position="176"/>
    </location>
</feature>
<sequence length="314" mass="34020">MVFLPLSAIAADDDPDKTIDDSTSTDAPQTAQKNDGIMLRQEQSIDGYAPLTVAGQQVDAAFLEETFGEPRGAIIFFHDQGEALESWGVVTPLRKEMLQYGWSTLTLALDYSFTPNILLAPDTKIEPPIDAASTTDDSNTAPTPTDTSPDANPDDAKADDVKTNDVEKEEPATLPPVSNKQRIEAAIAFLKTKDIQRIVFLGHGSGGIAAMNEFTTASTPIAALILVGTPALPKDDDFKALNQPILDIYGELDIEGVSTAVNQRKAVMKRIGNIQYTSREINGANHVFYGLESTLASTVRGWLYTIFVKQEKSE</sequence>
<gene>
    <name evidence="2" type="ORF">LCGC14_1144980</name>
</gene>
<organism evidence="2">
    <name type="scientific">marine sediment metagenome</name>
    <dbReference type="NCBI Taxonomy" id="412755"/>
    <lineage>
        <taxon>unclassified sequences</taxon>
        <taxon>metagenomes</taxon>
        <taxon>ecological metagenomes</taxon>
    </lineage>
</organism>
<reference evidence="2" key="1">
    <citation type="journal article" date="2015" name="Nature">
        <title>Complex archaea that bridge the gap between prokaryotes and eukaryotes.</title>
        <authorList>
            <person name="Spang A."/>
            <person name="Saw J.H."/>
            <person name="Jorgensen S.L."/>
            <person name="Zaremba-Niedzwiedzka K."/>
            <person name="Martijn J."/>
            <person name="Lind A.E."/>
            <person name="van Eijk R."/>
            <person name="Schleper C."/>
            <person name="Guy L."/>
            <person name="Ettema T.J."/>
        </authorList>
    </citation>
    <scope>NUCLEOTIDE SEQUENCE</scope>
</reference>
<dbReference type="InterPro" id="IPR029058">
    <property type="entry name" value="AB_hydrolase_fold"/>
</dbReference>
<dbReference type="AlphaFoldDB" id="A0A0F9PFA3"/>
<name>A0A0F9PFA3_9ZZZZ</name>
<evidence type="ECO:0000313" key="2">
    <source>
        <dbReference type="EMBL" id="KKM99730.1"/>
    </source>
</evidence>
<feature type="compositionally biased region" description="Basic and acidic residues" evidence="1">
    <location>
        <begin position="154"/>
        <end position="171"/>
    </location>
</feature>
<accession>A0A0F9PFA3</accession>
<feature type="compositionally biased region" description="Low complexity" evidence="1">
    <location>
        <begin position="130"/>
        <end position="151"/>
    </location>
</feature>
<comment type="caution">
    <text evidence="2">The sequence shown here is derived from an EMBL/GenBank/DDBJ whole genome shotgun (WGS) entry which is preliminary data.</text>
</comment>
<dbReference type="SUPFAM" id="SSF53474">
    <property type="entry name" value="alpha/beta-Hydrolases"/>
    <property type="match status" value="1"/>
</dbReference>
<protein>
    <recommendedName>
        <fullName evidence="3">Phospholipase/carboxylesterase/thioesterase domain-containing protein</fullName>
    </recommendedName>
</protein>
<evidence type="ECO:0000256" key="1">
    <source>
        <dbReference type="SAM" id="MobiDB-lite"/>
    </source>
</evidence>
<dbReference type="InterPro" id="IPR022529">
    <property type="entry name" value="DUF3530"/>
</dbReference>
<dbReference type="EMBL" id="LAZR01005463">
    <property type="protein sequence ID" value="KKM99730.1"/>
    <property type="molecule type" value="Genomic_DNA"/>
</dbReference>
<dbReference type="Gene3D" id="3.40.50.1820">
    <property type="entry name" value="alpha/beta hydrolase"/>
    <property type="match status" value="1"/>
</dbReference>
<proteinExistence type="predicted"/>
<evidence type="ECO:0008006" key="3">
    <source>
        <dbReference type="Google" id="ProtNLM"/>
    </source>
</evidence>